<evidence type="ECO:0000256" key="1">
    <source>
        <dbReference type="SAM" id="MobiDB-lite"/>
    </source>
</evidence>
<evidence type="ECO:0000313" key="3">
    <source>
        <dbReference type="Proteomes" id="UP000070501"/>
    </source>
</evidence>
<name>A0A136IYL9_9PEZI</name>
<dbReference type="Gene3D" id="3.30.710.10">
    <property type="entry name" value="Potassium Channel Kv1.1, Chain A"/>
    <property type="match status" value="1"/>
</dbReference>
<gene>
    <name evidence="2" type="ORF">Micbo1qcDRAFT_206162</name>
</gene>
<feature type="compositionally biased region" description="Polar residues" evidence="1">
    <location>
        <begin position="33"/>
        <end position="44"/>
    </location>
</feature>
<organism evidence="2 3">
    <name type="scientific">Microdochium bolleyi</name>
    <dbReference type="NCBI Taxonomy" id="196109"/>
    <lineage>
        <taxon>Eukaryota</taxon>
        <taxon>Fungi</taxon>
        <taxon>Dikarya</taxon>
        <taxon>Ascomycota</taxon>
        <taxon>Pezizomycotina</taxon>
        <taxon>Sordariomycetes</taxon>
        <taxon>Xylariomycetidae</taxon>
        <taxon>Xylariales</taxon>
        <taxon>Microdochiaceae</taxon>
        <taxon>Microdochium</taxon>
    </lineage>
</organism>
<accession>A0A136IYL9</accession>
<feature type="region of interest" description="Disordered" evidence="1">
    <location>
        <begin position="16"/>
        <end position="58"/>
    </location>
</feature>
<reference evidence="3" key="1">
    <citation type="submission" date="2016-02" db="EMBL/GenBank/DDBJ databases">
        <title>Draft genome sequence of Microdochium bolleyi, a fungal endophyte of beachgrass.</title>
        <authorList>
            <consortium name="DOE Joint Genome Institute"/>
            <person name="David A.S."/>
            <person name="May G."/>
            <person name="Haridas S."/>
            <person name="Lim J."/>
            <person name="Wang M."/>
            <person name="Labutti K."/>
            <person name="Lipzen A."/>
            <person name="Barry K."/>
            <person name="Grigoriev I.V."/>
        </authorList>
    </citation>
    <scope>NUCLEOTIDE SEQUENCE [LARGE SCALE GENOMIC DNA]</scope>
    <source>
        <strain evidence="3">J235TASD1</strain>
    </source>
</reference>
<dbReference type="InterPro" id="IPR011333">
    <property type="entry name" value="SKP1/BTB/POZ_sf"/>
</dbReference>
<feature type="region of interest" description="Disordered" evidence="1">
    <location>
        <begin position="121"/>
        <end position="141"/>
    </location>
</feature>
<dbReference type="Proteomes" id="UP000070501">
    <property type="component" value="Unassembled WGS sequence"/>
</dbReference>
<dbReference type="AlphaFoldDB" id="A0A136IYL9"/>
<dbReference type="InParanoid" id="A0A136IYL9"/>
<dbReference type="EMBL" id="KQ964254">
    <property type="protein sequence ID" value="KXJ89889.1"/>
    <property type="molecule type" value="Genomic_DNA"/>
</dbReference>
<protein>
    <recommendedName>
        <fullName evidence="4">BTB domain-containing protein</fullName>
    </recommendedName>
</protein>
<proteinExistence type="predicted"/>
<evidence type="ECO:0000313" key="2">
    <source>
        <dbReference type="EMBL" id="KXJ89889.1"/>
    </source>
</evidence>
<evidence type="ECO:0008006" key="4">
    <source>
        <dbReference type="Google" id="ProtNLM"/>
    </source>
</evidence>
<feature type="compositionally biased region" description="Low complexity" evidence="1">
    <location>
        <begin position="128"/>
        <end position="141"/>
    </location>
</feature>
<sequence length="466" mass="51797">MAPNSSNTEAYVISQFTGLPSQRDKKRDLDSASLEQPFSTSTSSHHAKRLHTSPHILDPHGDLTLRIIHHEATTATEETTPTATASTTTTSTATDVLVCSRTLARASRYFSALLYGRFRESQTHQNHSPSAPDSGGDSSSSSSIWTVRIEELDPEILLPILRFLHTTGGASSAQMRSLAGVEICAVVTVVDYLGCEPAFAGLLPAWRAAIQREVYHGSSGGEHHFAEVLLAAVYTGQADLARMILDRLQADVNKICRYREFSKTSGRTAKRVEDPLTYKDGTVVEIDPVLEDFFGIGQALKESRDALWLQEKRHKAQGLALYHALLAKWLPTASRQAGKRRMAVLQISRTEDAMETYITVPGTSDRFRRRSLQRVLCDALVTAGAADENFEPALHDSESLLTCFRKLRRLFQNDSLPLVAFPVQAMRDELAGIEKKFLVYVDRHNVFKMSDQLTGFLKSQKERYES</sequence>
<keyword evidence="3" id="KW-1185">Reference proteome</keyword>
<dbReference type="OrthoDB" id="4776966at2759"/>